<dbReference type="Proteomes" id="UP000249577">
    <property type="component" value="Unassembled WGS sequence"/>
</dbReference>
<evidence type="ECO:0008006" key="4">
    <source>
        <dbReference type="Google" id="ProtNLM"/>
    </source>
</evidence>
<evidence type="ECO:0000256" key="1">
    <source>
        <dbReference type="SAM" id="MobiDB-lite"/>
    </source>
</evidence>
<feature type="region of interest" description="Disordered" evidence="1">
    <location>
        <begin position="101"/>
        <end position="126"/>
    </location>
</feature>
<comment type="caution">
    <text evidence="2">The sequence shown here is derived from an EMBL/GenBank/DDBJ whole genome shotgun (WGS) entry which is preliminary data.</text>
</comment>
<organism evidence="2 3">
    <name type="scientific">Ancylobacter novellus</name>
    <name type="common">Thiobacillus novellus</name>
    <dbReference type="NCBI Taxonomy" id="921"/>
    <lineage>
        <taxon>Bacteria</taxon>
        <taxon>Pseudomonadati</taxon>
        <taxon>Pseudomonadota</taxon>
        <taxon>Alphaproteobacteria</taxon>
        <taxon>Hyphomicrobiales</taxon>
        <taxon>Xanthobacteraceae</taxon>
        <taxon>Ancylobacter</taxon>
    </lineage>
</organism>
<evidence type="ECO:0000313" key="2">
    <source>
        <dbReference type="EMBL" id="PZQ13634.1"/>
    </source>
</evidence>
<sequence>MANKTITLTKPIVGHETVRELELREPTWNEYSELGDPFVWAPRGDDMVVATPIMDRVKAYAERLVMMNGRDGDPLILGQLCLADSRAVKDAVLGFFLAAEKATEASPSSSTTSSSSSDGGPATSAT</sequence>
<dbReference type="AlphaFoldDB" id="A0A2W5KD71"/>
<accession>A0A2W5KD71</accession>
<protein>
    <recommendedName>
        <fullName evidence="4">Phage tail assembly chaperone</fullName>
    </recommendedName>
</protein>
<gene>
    <name evidence="2" type="ORF">DI565_13915</name>
</gene>
<name>A0A2W5KD71_ANCNO</name>
<proteinExistence type="predicted"/>
<dbReference type="EMBL" id="QFPN01000007">
    <property type="protein sequence ID" value="PZQ13634.1"/>
    <property type="molecule type" value="Genomic_DNA"/>
</dbReference>
<reference evidence="2 3" key="1">
    <citation type="submission" date="2017-08" db="EMBL/GenBank/DDBJ databases">
        <title>Infants hospitalized years apart are colonized by the same room-sourced microbial strains.</title>
        <authorList>
            <person name="Brooks B."/>
            <person name="Olm M.R."/>
            <person name="Firek B.A."/>
            <person name="Baker R."/>
            <person name="Thomas B.C."/>
            <person name="Morowitz M.J."/>
            <person name="Banfield J.F."/>
        </authorList>
    </citation>
    <scope>NUCLEOTIDE SEQUENCE [LARGE SCALE GENOMIC DNA]</scope>
    <source>
        <strain evidence="2">S2_005_003_R2_43</strain>
    </source>
</reference>
<evidence type="ECO:0000313" key="3">
    <source>
        <dbReference type="Proteomes" id="UP000249577"/>
    </source>
</evidence>